<dbReference type="InterPro" id="IPR010121">
    <property type="entry name" value="Pyruvate_phosphate_dikinase"/>
</dbReference>
<evidence type="ECO:0000313" key="4">
    <source>
        <dbReference type="Proteomes" id="UP000276223"/>
    </source>
</evidence>
<comment type="caution">
    <text evidence="3">The sequence shown here is derived from an EMBL/GenBank/DDBJ whole genome shotgun (WGS) entry which is preliminary data.</text>
</comment>
<reference evidence="3 4" key="1">
    <citation type="submission" date="2018-11" db="EMBL/GenBank/DDBJ databases">
        <title>Genomic Encyclopedia of Type Strains, Phase IV (KMG-IV): sequencing the most valuable type-strain genomes for metagenomic binning, comparative biology and taxonomic classification.</title>
        <authorList>
            <person name="Goeker M."/>
        </authorList>
    </citation>
    <scope>NUCLEOTIDE SEQUENCE [LARGE SCALE GENOMIC DNA]</scope>
    <source>
        <strain evidence="3 4">DSM 22027</strain>
    </source>
</reference>
<dbReference type="Proteomes" id="UP000276223">
    <property type="component" value="Unassembled WGS sequence"/>
</dbReference>
<organism evidence="3 4">
    <name type="scientific">Desulfosoma caldarium</name>
    <dbReference type="NCBI Taxonomy" id="610254"/>
    <lineage>
        <taxon>Bacteria</taxon>
        <taxon>Pseudomonadati</taxon>
        <taxon>Thermodesulfobacteriota</taxon>
        <taxon>Syntrophobacteria</taxon>
        <taxon>Syntrophobacterales</taxon>
        <taxon>Syntrophobacteraceae</taxon>
        <taxon>Desulfosoma</taxon>
    </lineage>
</organism>
<dbReference type="PANTHER" id="PTHR22931">
    <property type="entry name" value="PHOSPHOENOLPYRUVATE DIKINASE-RELATED"/>
    <property type="match status" value="1"/>
</dbReference>
<dbReference type="Gene3D" id="3.30.1490.20">
    <property type="entry name" value="ATP-grasp fold, A domain"/>
    <property type="match status" value="1"/>
</dbReference>
<sequence length="1423" mass="163813">MQRASVQSDALLKNLMVTNVPVMVDPGHEVLVEAVRGYAGKEKQARDLLQEYHHRYRNWAYVLQETWRYATSNLRLYREHPKSGAVVTLLSRIFVQALSDAQNPKTQSTAADYLLALWLKILEEAPELCREVPHGPPIDDDPNALPTGRAHGGLLRWCFARLHALEESSFQWVVRSFHQPKKLLRRCLELWSSSASFEEGRRLLERVLTETHTFWVQREDPLAWLSRQLQGEEDVSAWRPLFSPLLKADHERTLQRLQGLRAEKDPRRAVEQLCELADFRDIVRAYQQLADKVGRSVPAEQAGHVSMLLRLRIMETKGLEPIHEETLRAMNMDVGRWIREESQEFLRPRLTRFLQALRGCLNTYPEAALHCVRTVGLEILGTDDRELIEFFLRHVISLGFQTPKLKGVSQHWQVQVNPAHLTNVRVWLDLIRKNPRRTRTLLSALIVNLFLAGIYVRDTDLFQKDVSLLLHAPIGPLFNLVKQLTKLFPVYFNEVGAEGLLRAVSTDVDEITQRGDPLIHFLRKQSHVESNNLVVLFIEAIFHFWHTLDKEPLRKFVPPEVFRDVHDTGPFVEEMHRIMKHLLSGNDGVHHIRDLLDLSEEVVQSKIEQIPNVSVREKQRAFLMIRFYQLLHEKYALSYKDIQLHLRRAGQLGLPDPRALEEALQGQDPLAKLEAILDYLEHLKEILLTDLEMTFVENIYLKRHIAVDIPSMYGSYSERKFDALGLTFRLENLANVLFEEVILSFNLSFITRATFFRISRVLPLFIRALAIDGISSRWLDRQEELFQRALQIRRFSHSQYMDIFRGFSEAIKQVIQSFYHAVHEDNLAVVIRQLSQSGDLLPRYRRRDMGEKLEEQVHRISEKFLRDLVARTFGLQYFDHFISSILTTLATQKEELSTDKLDLLLSYDPEKTISRIHVPNEATYDLIHLGNKGYNLTQLHSLGIRVPPGFIITTEYFRCQDVIESLQQSNEDFKRRVLEHIADLESRSGKRFGDPHNPLLLSVRSGSAVSMPGMMNTFLNVGINEHIVEGLIRQSGQPWFAWDNYRRFVQSWGMSFGLDRDHYDAIMKFYKKKYGRLFKREFRPEEMREVALAYRDYTQQSRIDITDDPVEQLFTAIRQVMESWFFPKAITYRQIMGLSENWGTAVTIQTMVYGNLDLQSGSGVMFTHNPWTSDDDIDPRGDFTLGNQGEDVVGGLVETLPLSEKQRMAAPERKEHSLESLFPRVFQRLTEIAKELIERQRWGPQEIEFTFQGADGDGLYILQSRNMSPRTRRRYPCFKVTNELEKSYLGHGIGVSGGALCGRVAFEVNDIVRLKKDYPGEAIILIRSDTVPDDIHEISIADGLLTGKGGATSHAAIVAHRLGKTCVVGCSKLRVWERDGQCLIGGRFVRTGDVIGIDGRSGAIYAGVHETEKLDEEGASGTE</sequence>
<dbReference type="SUPFAM" id="SSF52009">
    <property type="entry name" value="Phosphohistidine domain"/>
    <property type="match status" value="1"/>
</dbReference>
<evidence type="ECO:0000259" key="2">
    <source>
        <dbReference type="Pfam" id="PF01326"/>
    </source>
</evidence>
<keyword evidence="3" id="KW-0418">Kinase</keyword>
<keyword evidence="3" id="KW-0670">Pyruvate</keyword>
<dbReference type="PANTHER" id="PTHR22931:SF9">
    <property type="entry name" value="PYRUVATE, PHOSPHATE DIKINASE 1, CHLOROPLASTIC"/>
    <property type="match status" value="1"/>
</dbReference>
<dbReference type="InterPro" id="IPR008279">
    <property type="entry name" value="PEP-util_enz_mobile_dom"/>
</dbReference>
<dbReference type="RefSeq" id="WP_123290748.1">
    <property type="nucleotide sequence ID" value="NZ_RJVA01000013.1"/>
</dbReference>
<dbReference type="SUPFAM" id="SSF56059">
    <property type="entry name" value="Glutathione synthetase ATP-binding domain-like"/>
    <property type="match status" value="1"/>
</dbReference>
<accession>A0A3N1UID2</accession>
<dbReference type="Gene3D" id="3.50.30.10">
    <property type="entry name" value="Phosphohistidine domain"/>
    <property type="match status" value="1"/>
</dbReference>
<evidence type="ECO:0000259" key="1">
    <source>
        <dbReference type="Pfam" id="PF00391"/>
    </source>
</evidence>
<feature type="domain" description="PEP-utilising enzyme mobile" evidence="1">
    <location>
        <begin position="1323"/>
        <end position="1402"/>
    </location>
</feature>
<feature type="domain" description="Pyruvate phosphate dikinase AMP/ATP-binding" evidence="2">
    <location>
        <begin position="970"/>
        <end position="1270"/>
    </location>
</feature>
<dbReference type="InterPro" id="IPR013815">
    <property type="entry name" value="ATP_grasp_subdomain_1"/>
</dbReference>
<dbReference type="Pfam" id="PF00391">
    <property type="entry name" value="PEP-utilizers"/>
    <property type="match status" value="1"/>
</dbReference>
<dbReference type="InterPro" id="IPR036637">
    <property type="entry name" value="Phosphohistidine_dom_sf"/>
</dbReference>
<keyword evidence="4" id="KW-1185">Reference proteome</keyword>
<keyword evidence="3" id="KW-0808">Transferase</keyword>
<dbReference type="Gene3D" id="1.20.80.30">
    <property type="match status" value="1"/>
</dbReference>
<dbReference type="GO" id="GO:0016301">
    <property type="term" value="F:kinase activity"/>
    <property type="evidence" value="ECO:0007669"/>
    <property type="project" value="UniProtKB-KW"/>
</dbReference>
<dbReference type="GO" id="GO:0050242">
    <property type="term" value="F:pyruvate, phosphate dikinase activity"/>
    <property type="evidence" value="ECO:0007669"/>
    <property type="project" value="InterPro"/>
</dbReference>
<dbReference type="Gene3D" id="3.30.470.20">
    <property type="entry name" value="ATP-grasp fold, B domain"/>
    <property type="match status" value="1"/>
</dbReference>
<proteinExistence type="predicted"/>
<evidence type="ECO:0000313" key="3">
    <source>
        <dbReference type="EMBL" id="ROQ91024.1"/>
    </source>
</evidence>
<name>A0A3N1UID2_9BACT</name>
<dbReference type="EMBL" id="RJVA01000013">
    <property type="protein sequence ID" value="ROQ91024.1"/>
    <property type="molecule type" value="Genomic_DNA"/>
</dbReference>
<protein>
    <submittedName>
        <fullName evidence="3">Pyruvate phosphate dikinase</fullName>
    </submittedName>
</protein>
<dbReference type="GO" id="GO:0005524">
    <property type="term" value="F:ATP binding"/>
    <property type="evidence" value="ECO:0007669"/>
    <property type="project" value="InterPro"/>
</dbReference>
<gene>
    <name evidence="3" type="ORF">EDC27_2300</name>
</gene>
<dbReference type="InterPro" id="IPR002192">
    <property type="entry name" value="PPDK_AMP/ATP-bd"/>
</dbReference>
<dbReference type="Pfam" id="PF01326">
    <property type="entry name" value="PPDK_N"/>
    <property type="match status" value="1"/>
</dbReference>